<evidence type="ECO:0000256" key="2">
    <source>
        <dbReference type="SAM" id="Phobius"/>
    </source>
</evidence>
<keyword evidence="2" id="KW-0812">Transmembrane</keyword>
<dbReference type="Gramene" id="CDF35056">
    <property type="protein sequence ID" value="CDF35056"/>
    <property type="gene ID" value="CHC_T00003384001"/>
</dbReference>
<organism evidence="4 5">
    <name type="scientific">Chondrus crispus</name>
    <name type="common">Carrageen Irish moss</name>
    <name type="synonym">Polymorpha crispa</name>
    <dbReference type="NCBI Taxonomy" id="2769"/>
    <lineage>
        <taxon>Eukaryota</taxon>
        <taxon>Rhodophyta</taxon>
        <taxon>Florideophyceae</taxon>
        <taxon>Rhodymeniophycidae</taxon>
        <taxon>Gigartinales</taxon>
        <taxon>Gigartinaceae</taxon>
        <taxon>Chondrus</taxon>
    </lineage>
</organism>
<evidence type="ECO:0000313" key="5">
    <source>
        <dbReference type="Proteomes" id="UP000012073"/>
    </source>
</evidence>
<dbReference type="AlphaFoldDB" id="R7QCC3"/>
<feature type="region of interest" description="Disordered" evidence="1">
    <location>
        <begin position="81"/>
        <end position="129"/>
    </location>
</feature>
<feature type="transmembrane region" description="Helical" evidence="2">
    <location>
        <begin position="137"/>
        <end position="159"/>
    </location>
</feature>
<dbReference type="OrthoDB" id="194772at2759"/>
<dbReference type="RefSeq" id="XP_005714875.1">
    <property type="nucleotide sequence ID" value="XM_005714818.1"/>
</dbReference>
<evidence type="ECO:0000259" key="3">
    <source>
        <dbReference type="PROSITE" id="PS50903"/>
    </source>
</evidence>
<sequence>MPNSSSFAMAFQTLVPVIRIYAPPRFSPTHPTRPHCPRTQFSSNFLPSRRGTPSPRALPLQISSHSAHPRMAAIRPIRPNADQPSLAESQVTHVATARAITPMRRPSQTNGQDPSHRYTEQPLPSQRRSDLMAPQRVGFWSIIPYVAASAVLVGVAWLAKKRFVARQEDLVDEYGQVVVLYGNTPDTKREITSEYKRKLGPGILRGAMFASYLRNLVTEKTVVPSTIQDVSIIKALLKISDDKAVKTVNSLAATLNDAPSLLGKLLFIAERIVSVDHSQRLSLIPLFPYSAGTVADLQRNMLERCYREFVNEQIDANDVDEPPMAAAAALRLDPADAKALFDGVVLARIRRKEKEAADLAAAEAEEASKPNVAELDYPARSAQPAKAAVHAYQCSDCGYTLFPAAGREFKFYGDDFVCPACGAPKDKFEDLNADNRDE</sequence>
<name>R7QCC3_CHOCR</name>
<keyword evidence="2" id="KW-0472">Membrane</keyword>
<evidence type="ECO:0000256" key="1">
    <source>
        <dbReference type="SAM" id="MobiDB-lite"/>
    </source>
</evidence>
<dbReference type="GeneID" id="17322591"/>
<proteinExistence type="predicted"/>
<keyword evidence="5" id="KW-1185">Reference proteome</keyword>
<dbReference type="InterPro" id="IPR024934">
    <property type="entry name" value="Rubredoxin-like_dom"/>
</dbReference>
<dbReference type="Proteomes" id="UP000012073">
    <property type="component" value="Unassembled WGS sequence"/>
</dbReference>
<reference evidence="5" key="1">
    <citation type="journal article" date="2013" name="Proc. Natl. Acad. Sci. U.S.A.">
        <title>Genome structure and metabolic features in the red seaweed Chondrus crispus shed light on evolution of the Archaeplastida.</title>
        <authorList>
            <person name="Collen J."/>
            <person name="Porcel B."/>
            <person name="Carre W."/>
            <person name="Ball S.G."/>
            <person name="Chaparro C."/>
            <person name="Tonon T."/>
            <person name="Barbeyron T."/>
            <person name="Michel G."/>
            <person name="Noel B."/>
            <person name="Valentin K."/>
            <person name="Elias M."/>
            <person name="Artiguenave F."/>
            <person name="Arun A."/>
            <person name="Aury J.M."/>
            <person name="Barbosa-Neto J.F."/>
            <person name="Bothwell J.H."/>
            <person name="Bouget F.Y."/>
            <person name="Brillet L."/>
            <person name="Cabello-Hurtado F."/>
            <person name="Capella-Gutierrez S."/>
            <person name="Charrier B."/>
            <person name="Cladiere L."/>
            <person name="Cock J.M."/>
            <person name="Coelho S.M."/>
            <person name="Colleoni C."/>
            <person name="Czjzek M."/>
            <person name="Da Silva C."/>
            <person name="Delage L."/>
            <person name="Denoeud F."/>
            <person name="Deschamps P."/>
            <person name="Dittami S.M."/>
            <person name="Gabaldon T."/>
            <person name="Gachon C.M."/>
            <person name="Groisillier A."/>
            <person name="Herve C."/>
            <person name="Jabbari K."/>
            <person name="Katinka M."/>
            <person name="Kloareg B."/>
            <person name="Kowalczyk N."/>
            <person name="Labadie K."/>
            <person name="Leblanc C."/>
            <person name="Lopez P.J."/>
            <person name="McLachlan D.H."/>
            <person name="Meslet-Cladiere L."/>
            <person name="Moustafa A."/>
            <person name="Nehr Z."/>
            <person name="Nyvall Collen P."/>
            <person name="Panaud O."/>
            <person name="Partensky F."/>
            <person name="Poulain J."/>
            <person name="Rensing S.A."/>
            <person name="Rousvoal S."/>
            <person name="Samson G."/>
            <person name="Symeonidi A."/>
            <person name="Weissenbach J."/>
            <person name="Zambounis A."/>
            <person name="Wincker P."/>
            <person name="Boyen C."/>
        </authorList>
    </citation>
    <scope>NUCLEOTIDE SEQUENCE [LARGE SCALE GENOMIC DNA]</scope>
    <source>
        <strain evidence="5">cv. Stackhouse</strain>
    </source>
</reference>
<dbReference type="OMA" id="NSCAYTI"/>
<dbReference type="GO" id="GO:0005506">
    <property type="term" value="F:iron ion binding"/>
    <property type="evidence" value="ECO:0007669"/>
    <property type="project" value="InterPro"/>
</dbReference>
<dbReference type="EMBL" id="HG001716">
    <property type="protein sequence ID" value="CDF35056.1"/>
    <property type="molecule type" value="Genomic_DNA"/>
</dbReference>
<dbReference type="Gene3D" id="2.20.28.10">
    <property type="match status" value="1"/>
</dbReference>
<evidence type="ECO:0000313" key="4">
    <source>
        <dbReference type="EMBL" id="CDF35056.1"/>
    </source>
</evidence>
<feature type="domain" description="Rubredoxin-like" evidence="3">
    <location>
        <begin position="389"/>
        <end position="431"/>
    </location>
</feature>
<dbReference type="CDD" id="cd00350">
    <property type="entry name" value="rubredoxin_like"/>
    <property type="match status" value="1"/>
</dbReference>
<dbReference type="SUPFAM" id="SSF57802">
    <property type="entry name" value="Rubredoxin-like"/>
    <property type="match status" value="1"/>
</dbReference>
<gene>
    <name evidence="4" type="ORF">CHC_T00003384001</name>
</gene>
<keyword evidence="2" id="KW-1133">Transmembrane helix</keyword>
<feature type="compositionally biased region" description="Polar residues" evidence="1">
    <location>
        <begin position="82"/>
        <end position="93"/>
    </location>
</feature>
<dbReference type="PROSITE" id="PS50903">
    <property type="entry name" value="RUBREDOXIN_LIKE"/>
    <property type="match status" value="1"/>
</dbReference>
<accession>R7QCC3</accession>
<dbReference type="KEGG" id="ccp:CHC_T00003384001"/>
<protein>
    <recommendedName>
        <fullName evidence="3">Rubredoxin-like domain-containing protein</fullName>
    </recommendedName>
</protein>